<dbReference type="SUPFAM" id="SSF55729">
    <property type="entry name" value="Acyl-CoA N-acyltransferases (Nat)"/>
    <property type="match status" value="1"/>
</dbReference>
<dbReference type="FunCoup" id="A8Q391">
    <property type="interactions" value="16"/>
</dbReference>
<evidence type="ECO:0000256" key="2">
    <source>
        <dbReference type="ARBA" id="ARBA00023315"/>
    </source>
</evidence>
<feature type="domain" description="N-acetyltransferase" evidence="4">
    <location>
        <begin position="9"/>
        <end position="160"/>
    </location>
</feature>
<accession>A8Q391</accession>
<dbReference type="GO" id="GO:0031417">
    <property type="term" value="C:NatC complex"/>
    <property type="evidence" value="ECO:0007669"/>
    <property type="project" value="TreeGrafter"/>
</dbReference>
<dbReference type="Gene3D" id="3.40.630.30">
    <property type="match status" value="1"/>
</dbReference>
<comment type="caution">
    <text evidence="5">The sequence shown here is derived from an EMBL/GenBank/DDBJ whole genome shotgun (WGS) entry which is preliminary data.</text>
</comment>
<gene>
    <name evidence="5" type="ORF">MGL_2338</name>
</gene>
<name>A8Q391_MALGO</name>
<dbReference type="STRING" id="425265.A8Q391"/>
<dbReference type="GeneID" id="5854849"/>
<dbReference type="OMA" id="LCIFARH"/>
<keyword evidence="2" id="KW-0012">Acyltransferase</keyword>
<dbReference type="EMBL" id="AAYY01000008">
    <property type="protein sequence ID" value="EDP43328.1"/>
    <property type="molecule type" value="Genomic_DNA"/>
</dbReference>
<dbReference type="InterPro" id="IPR000182">
    <property type="entry name" value="GNAT_dom"/>
</dbReference>
<dbReference type="InterPro" id="IPR044542">
    <property type="entry name" value="NAA30-like"/>
</dbReference>
<dbReference type="Proteomes" id="UP000008837">
    <property type="component" value="Unassembled WGS sequence"/>
</dbReference>
<dbReference type="VEuPathDB" id="FungiDB:MGL_2338"/>
<dbReference type="InterPro" id="IPR016181">
    <property type="entry name" value="Acyl_CoA_acyltransferase"/>
</dbReference>
<sequence length="209" mass="24132">MDRRTELPVRVETYRNEEDLKDVIRLIEKELSEPYHIYTYRYFLNAWPELSFLAWAGSEAVGVIVCKLDQHMRGSRLMRGYIAMLSVDPRWRGLGIAKRLVKAAVEKMREKGADEVMLETEVTNTAAVRLYENRGFFREKRLYRFYLNGNDAFRLILPLIPISPPTFKSTSSQQLLTLDTQPLSSVAAPPPLPPRPPSLLDRSILDHIL</sequence>
<dbReference type="CDD" id="cd04301">
    <property type="entry name" value="NAT_SF"/>
    <property type="match status" value="1"/>
</dbReference>
<comment type="similarity">
    <text evidence="3">Belongs to the acetyltransferase family. MAK3 subfamily.</text>
</comment>
<dbReference type="InParanoid" id="A8Q391"/>
<evidence type="ECO:0000259" key="4">
    <source>
        <dbReference type="PROSITE" id="PS51186"/>
    </source>
</evidence>
<dbReference type="Pfam" id="PF00583">
    <property type="entry name" value="Acetyltransf_1"/>
    <property type="match status" value="1"/>
</dbReference>
<dbReference type="PANTHER" id="PTHR45896:SF1">
    <property type="entry name" value="N-ALPHA-ACETYLTRANSFERASE 30"/>
    <property type="match status" value="1"/>
</dbReference>
<dbReference type="GO" id="GO:0004596">
    <property type="term" value="F:protein-N-terminal amino-acid acetyltransferase activity"/>
    <property type="evidence" value="ECO:0007669"/>
    <property type="project" value="InterPro"/>
</dbReference>
<dbReference type="OrthoDB" id="249099at2759"/>
<dbReference type="AlphaFoldDB" id="A8Q391"/>
<dbReference type="PROSITE" id="PS51186">
    <property type="entry name" value="GNAT"/>
    <property type="match status" value="1"/>
</dbReference>
<dbReference type="KEGG" id="mgl:MGL_2338"/>
<evidence type="ECO:0000256" key="3">
    <source>
        <dbReference type="ARBA" id="ARBA00024025"/>
    </source>
</evidence>
<evidence type="ECO:0000313" key="6">
    <source>
        <dbReference type="Proteomes" id="UP000008837"/>
    </source>
</evidence>
<proteinExistence type="inferred from homology"/>
<organism evidence="5 6">
    <name type="scientific">Malassezia globosa (strain ATCC MYA-4612 / CBS 7966)</name>
    <name type="common">Dandruff-associated fungus</name>
    <dbReference type="NCBI Taxonomy" id="425265"/>
    <lineage>
        <taxon>Eukaryota</taxon>
        <taxon>Fungi</taxon>
        <taxon>Dikarya</taxon>
        <taxon>Basidiomycota</taxon>
        <taxon>Ustilaginomycotina</taxon>
        <taxon>Malasseziomycetes</taxon>
        <taxon>Malasseziales</taxon>
        <taxon>Malasseziaceae</taxon>
        <taxon>Malassezia</taxon>
    </lineage>
</organism>
<evidence type="ECO:0000256" key="1">
    <source>
        <dbReference type="ARBA" id="ARBA00022679"/>
    </source>
</evidence>
<dbReference type="FunFam" id="3.40.630.30:FF:000091">
    <property type="entry name" value="Peptide alpha-N-acetyltransferase"/>
    <property type="match status" value="1"/>
</dbReference>
<evidence type="ECO:0000313" key="5">
    <source>
        <dbReference type="EMBL" id="EDP43328.1"/>
    </source>
</evidence>
<protein>
    <recommendedName>
        <fullName evidence="4">N-acetyltransferase domain-containing protein</fullName>
    </recommendedName>
</protein>
<dbReference type="PANTHER" id="PTHR45896">
    <property type="entry name" value="N-ALPHA-ACETYLTRANSFERASE 30"/>
    <property type="match status" value="1"/>
</dbReference>
<keyword evidence="1" id="KW-0808">Transferase</keyword>
<reference evidence="5 6" key="1">
    <citation type="journal article" date="2007" name="Proc. Natl. Acad. Sci. U.S.A.">
        <title>Dandruff-associated Malassezia genomes reveal convergent and divergent virulence traits shared with plant and human fungal pathogens.</title>
        <authorList>
            <person name="Xu J."/>
            <person name="Saunders C.W."/>
            <person name="Hu P."/>
            <person name="Grant R.A."/>
            <person name="Boekhout T."/>
            <person name="Kuramae E.E."/>
            <person name="Kronstad J.W."/>
            <person name="Deangelis Y.M."/>
            <person name="Reeder N.L."/>
            <person name="Johnstone K.R."/>
            <person name="Leland M."/>
            <person name="Fieno A.M."/>
            <person name="Begley W.M."/>
            <person name="Sun Y."/>
            <person name="Lacey M.P."/>
            <person name="Chaudhary T."/>
            <person name="Keough T."/>
            <person name="Chu L."/>
            <person name="Sears R."/>
            <person name="Yuan B."/>
            <person name="Dawson T.L.Jr."/>
        </authorList>
    </citation>
    <scope>NUCLEOTIDE SEQUENCE [LARGE SCALE GENOMIC DNA]</scope>
    <source>
        <strain evidence="6">ATCC MYA-4612 / CBS 7966</strain>
    </source>
</reference>
<keyword evidence="6" id="KW-1185">Reference proteome</keyword>
<dbReference type="RefSeq" id="XP_001730542.1">
    <property type="nucleotide sequence ID" value="XM_001730490.1"/>
</dbReference>